<name>A0ABR9M9P5_9ACTN</name>
<dbReference type="InterPro" id="IPR027417">
    <property type="entry name" value="P-loop_NTPase"/>
</dbReference>
<keyword evidence="2" id="KW-1185">Reference proteome</keyword>
<evidence type="ECO:0000313" key="1">
    <source>
        <dbReference type="EMBL" id="MBE1589625.1"/>
    </source>
</evidence>
<gene>
    <name evidence="1" type="ORF">H4W80_007883</name>
</gene>
<sequence>MVVLVNGLPGAGKTTVARALGRALGLPVFSKDDLKETLADMLERPPGVGEREWSRRLGAAAGESMWTLLASAGRGAVLESPWLAPTRPLVLAGLERAGVEARAEVREVWCAVPPELARHRYERRVRHAIHGETRLGDERWAEWAAGARPLGVGTIYWVDTSKTVDISGLAGLCQAPQ</sequence>
<dbReference type="EMBL" id="JADBEK010000001">
    <property type="protein sequence ID" value="MBE1589625.1"/>
    <property type="molecule type" value="Genomic_DNA"/>
</dbReference>
<keyword evidence="1" id="KW-0418">Kinase</keyword>
<dbReference type="SUPFAM" id="SSF52540">
    <property type="entry name" value="P-loop containing nucleoside triphosphate hydrolases"/>
    <property type="match status" value="1"/>
</dbReference>
<dbReference type="RefSeq" id="WP_225963892.1">
    <property type="nucleotide sequence ID" value="NZ_JADBEK010000001.1"/>
</dbReference>
<comment type="caution">
    <text evidence="1">The sequence shown here is derived from an EMBL/GenBank/DDBJ whole genome shotgun (WGS) entry which is preliminary data.</text>
</comment>
<proteinExistence type="predicted"/>
<dbReference type="Proteomes" id="UP000633509">
    <property type="component" value="Unassembled WGS sequence"/>
</dbReference>
<reference evidence="1 2" key="1">
    <citation type="submission" date="2020-10" db="EMBL/GenBank/DDBJ databases">
        <title>Sequencing the genomes of 1000 actinobacteria strains.</title>
        <authorList>
            <person name="Klenk H.-P."/>
        </authorList>
    </citation>
    <scope>NUCLEOTIDE SEQUENCE [LARGE SCALE GENOMIC DNA]</scope>
    <source>
        <strain evidence="1 2">DSM 43173</strain>
    </source>
</reference>
<organism evidence="1 2">
    <name type="scientific">Nonomuraea angiospora</name>
    <dbReference type="NCBI Taxonomy" id="46172"/>
    <lineage>
        <taxon>Bacteria</taxon>
        <taxon>Bacillati</taxon>
        <taxon>Actinomycetota</taxon>
        <taxon>Actinomycetes</taxon>
        <taxon>Streptosporangiales</taxon>
        <taxon>Streptosporangiaceae</taxon>
        <taxon>Nonomuraea</taxon>
    </lineage>
</organism>
<keyword evidence="1" id="KW-0808">Transferase</keyword>
<accession>A0ABR9M9P5</accession>
<evidence type="ECO:0000313" key="2">
    <source>
        <dbReference type="Proteomes" id="UP000633509"/>
    </source>
</evidence>
<dbReference type="GO" id="GO:0016301">
    <property type="term" value="F:kinase activity"/>
    <property type="evidence" value="ECO:0007669"/>
    <property type="project" value="UniProtKB-KW"/>
</dbReference>
<dbReference type="Gene3D" id="3.40.50.300">
    <property type="entry name" value="P-loop containing nucleotide triphosphate hydrolases"/>
    <property type="match status" value="1"/>
</dbReference>
<protein>
    <submittedName>
        <fullName evidence="1">Kinase</fullName>
    </submittedName>
</protein>
<dbReference type="Pfam" id="PF13671">
    <property type="entry name" value="AAA_33"/>
    <property type="match status" value="1"/>
</dbReference>